<proteinExistence type="predicted"/>
<keyword evidence="2" id="KW-1185">Reference proteome</keyword>
<reference evidence="1 2" key="1">
    <citation type="submission" date="2024-04" db="EMBL/GenBank/DDBJ databases">
        <authorList>
            <person name="Waldvogel A.-M."/>
            <person name="Schoenle A."/>
        </authorList>
    </citation>
    <scope>NUCLEOTIDE SEQUENCE [LARGE SCALE GENOMIC DNA]</scope>
</reference>
<evidence type="ECO:0000313" key="1">
    <source>
        <dbReference type="EMBL" id="CAL1578126.1"/>
    </source>
</evidence>
<dbReference type="Proteomes" id="UP001497482">
    <property type="component" value="Chromosome 13"/>
</dbReference>
<organism evidence="1 2">
    <name type="scientific">Knipowitschia caucasica</name>
    <name type="common">Caucasian dwarf goby</name>
    <name type="synonym">Pomatoschistus caucasicus</name>
    <dbReference type="NCBI Taxonomy" id="637954"/>
    <lineage>
        <taxon>Eukaryota</taxon>
        <taxon>Metazoa</taxon>
        <taxon>Chordata</taxon>
        <taxon>Craniata</taxon>
        <taxon>Vertebrata</taxon>
        <taxon>Euteleostomi</taxon>
        <taxon>Actinopterygii</taxon>
        <taxon>Neopterygii</taxon>
        <taxon>Teleostei</taxon>
        <taxon>Neoteleostei</taxon>
        <taxon>Acanthomorphata</taxon>
        <taxon>Gobiaria</taxon>
        <taxon>Gobiiformes</taxon>
        <taxon>Gobioidei</taxon>
        <taxon>Gobiidae</taxon>
        <taxon>Gobiinae</taxon>
        <taxon>Knipowitschia</taxon>
    </lineage>
</organism>
<dbReference type="AlphaFoldDB" id="A0AAV2JP97"/>
<gene>
    <name evidence="1" type="ORF">KC01_LOCUS9334</name>
</gene>
<protein>
    <submittedName>
        <fullName evidence="1">Uncharacterized protein</fullName>
    </submittedName>
</protein>
<accession>A0AAV2JP97</accession>
<evidence type="ECO:0000313" key="2">
    <source>
        <dbReference type="Proteomes" id="UP001497482"/>
    </source>
</evidence>
<dbReference type="EMBL" id="OZ035835">
    <property type="protein sequence ID" value="CAL1578126.1"/>
    <property type="molecule type" value="Genomic_DNA"/>
</dbReference>
<name>A0AAV2JP97_KNICA</name>
<sequence length="75" mass="8723">MKKGFLLSPLTFHVKKISAAALQTNTITNTTEMGDMARSIHGFWVLCELWLETSKIRELYQKMVLQRYDASKHKH</sequence>